<comment type="caution">
    <text evidence="1">The sequence shown here is derived from an EMBL/GenBank/DDBJ whole genome shotgun (WGS) entry which is preliminary data.</text>
</comment>
<dbReference type="AlphaFoldDB" id="X1VJV5"/>
<name>X1VJV5_9ZZZZ</name>
<organism evidence="1">
    <name type="scientific">marine sediment metagenome</name>
    <dbReference type="NCBI Taxonomy" id="412755"/>
    <lineage>
        <taxon>unclassified sequences</taxon>
        <taxon>metagenomes</taxon>
        <taxon>ecological metagenomes</taxon>
    </lineage>
</organism>
<accession>X1VJV5</accession>
<protein>
    <submittedName>
        <fullName evidence="1">Uncharacterized protein</fullName>
    </submittedName>
</protein>
<reference evidence="1" key="1">
    <citation type="journal article" date="2014" name="Front. Microbiol.">
        <title>High frequency of phylogenetically diverse reductive dehalogenase-homologous genes in deep subseafloor sedimentary metagenomes.</title>
        <authorList>
            <person name="Kawai M."/>
            <person name="Futagami T."/>
            <person name="Toyoda A."/>
            <person name="Takaki Y."/>
            <person name="Nishi S."/>
            <person name="Hori S."/>
            <person name="Arai W."/>
            <person name="Tsubouchi T."/>
            <person name="Morono Y."/>
            <person name="Uchiyama I."/>
            <person name="Ito T."/>
            <person name="Fujiyama A."/>
            <person name="Inagaki F."/>
            <person name="Takami H."/>
        </authorList>
    </citation>
    <scope>NUCLEOTIDE SEQUENCE</scope>
    <source>
        <strain evidence="1">Expedition CK06-06</strain>
    </source>
</reference>
<gene>
    <name evidence="1" type="ORF">S12H4_41650</name>
</gene>
<proteinExistence type="predicted"/>
<evidence type="ECO:0000313" key="1">
    <source>
        <dbReference type="EMBL" id="GAJ08195.1"/>
    </source>
</evidence>
<sequence length="55" mass="6000">MANFQQKALVEMEMTSEVKSTITLEGPTNSKVKLAKKAIFTEVSSKTPRVSADVV</sequence>
<dbReference type="EMBL" id="BARW01025402">
    <property type="protein sequence ID" value="GAJ08195.1"/>
    <property type="molecule type" value="Genomic_DNA"/>
</dbReference>